<evidence type="ECO:0000256" key="1">
    <source>
        <dbReference type="SAM" id="Phobius"/>
    </source>
</evidence>
<feature type="domain" description="2TM" evidence="2">
    <location>
        <begin position="9"/>
        <end position="93"/>
    </location>
</feature>
<sequence>MENSQKLNRAKKRVEEIRGFYTHLAVYMVINTLIILMNLVYGHHKGFSWGWWGFLVTPLFWGIGLAFHAMSAFQWNPFFGRTWERKMIEKYMEEDRREAGNYMDQP</sequence>
<gene>
    <name evidence="3" type="ORF">NG653_10845</name>
</gene>
<evidence type="ECO:0000313" key="4">
    <source>
        <dbReference type="Proteomes" id="UP001206312"/>
    </source>
</evidence>
<dbReference type="RefSeq" id="WP_252741724.1">
    <property type="nucleotide sequence ID" value="NZ_JAMXIB010000008.1"/>
</dbReference>
<reference evidence="3 4" key="1">
    <citation type="submission" date="2022-06" db="EMBL/GenBank/DDBJ databases">
        <authorList>
            <person name="Xuan X."/>
        </authorList>
    </citation>
    <scope>NUCLEOTIDE SEQUENCE [LARGE SCALE GENOMIC DNA]</scope>
    <source>
        <strain evidence="3 4">2V75</strain>
    </source>
</reference>
<keyword evidence="1" id="KW-1133">Transmembrane helix</keyword>
<keyword evidence="1" id="KW-0812">Transmembrane</keyword>
<feature type="transmembrane region" description="Helical" evidence="1">
    <location>
        <begin position="49"/>
        <end position="73"/>
    </location>
</feature>
<accession>A0ABT1AZ87</accession>
<dbReference type="Proteomes" id="UP001206312">
    <property type="component" value="Unassembled WGS sequence"/>
</dbReference>
<evidence type="ECO:0000313" key="3">
    <source>
        <dbReference type="EMBL" id="MCO5725356.1"/>
    </source>
</evidence>
<keyword evidence="1" id="KW-0472">Membrane</keyword>
<keyword evidence="4" id="KW-1185">Reference proteome</keyword>
<organism evidence="3 4">
    <name type="scientific">Robiginitalea marina</name>
    <dbReference type="NCBI Taxonomy" id="2954105"/>
    <lineage>
        <taxon>Bacteria</taxon>
        <taxon>Pseudomonadati</taxon>
        <taxon>Bacteroidota</taxon>
        <taxon>Flavobacteriia</taxon>
        <taxon>Flavobacteriales</taxon>
        <taxon>Flavobacteriaceae</taxon>
        <taxon>Robiginitalea</taxon>
    </lineage>
</organism>
<dbReference type="EMBL" id="JAMXIB010000008">
    <property type="protein sequence ID" value="MCO5725356.1"/>
    <property type="molecule type" value="Genomic_DNA"/>
</dbReference>
<name>A0ABT1AZ87_9FLAO</name>
<evidence type="ECO:0000259" key="2">
    <source>
        <dbReference type="Pfam" id="PF13239"/>
    </source>
</evidence>
<dbReference type="Pfam" id="PF13239">
    <property type="entry name" value="2TM"/>
    <property type="match status" value="1"/>
</dbReference>
<dbReference type="InterPro" id="IPR025698">
    <property type="entry name" value="2TM_dom"/>
</dbReference>
<protein>
    <submittedName>
        <fullName evidence="3">2TM domain-containing protein</fullName>
    </submittedName>
</protein>
<feature type="transmembrane region" description="Helical" evidence="1">
    <location>
        <begin position="20"/>
        <end position="43"/>
    </location>
</feature>
<comment type="caution">
    <text evidence="3">The sequence shown here is derived from an EMBL/GenBank/DDBJ whole genome shotgun (WGS) entry which is preliminary data.</text>
</comment>
<proteinExistence type="predicted"/>